<evidence type="ECO:0000256" key="1">
    <source>
        <dbReference type="SAM" id="MobiDB-lite"/>
    </source>
</evidence>
<reference evidence="2" key="3">
    <citation type="submission" date="2015-02" db="UniProtKB">
        <authorList>
            <consortium name="EnsemblProtists"/>
        </authorList>
    </citation>
    <scope>IDENTIFICATION</scope>
    <source>
        <strain evidence="2">DAOM BR144</strain>
    </source>
</reference>
<dbReference type="STRING" id="431595.K3WL90"/>
<evidence type="ECO:0000313" key="3">
    <source>
        <dbReference type="Proteomes" id="UP000019132"/>
    </source>
</evidence>
<protein>
    <submittedName>
        <fullName evidence="2">Uncharacterized protein</fullName>
    </submittedName>
</protein>
<name>K3WL90_GLOUD</name>
<dbReference type="Proteomes" id="UP000019132">
    <property type="component" value="Unassembled WGS sequence"/>
</dbReference>
<dbReference type="EnsemblProtists" id="PYU1_T005732">
    <property type="protein sequence ID" value="PYU1_T005732"/>
    <property type="gene ID" value="PYU1_G005721"/>
</dbReference>
<dbReference type="VEuPathDB" id="FungiDB:PYU1_G005721"/>
<dbReference type="AlphaFoldDB" id="K3WL90"/>
<proteinExistence type="predicted"/>
<keyword evidence="3" id="KW-1185">Reference proteome</keyword>
<dbReference type="eggNOG" id="ENOG502S3QG">
    <property type="taxonomic scope" value="Eukaryota"/>
</dbReference>
<evidence type="ECO:0000313" key="2">
    <source>
        <dbReference type="EnsemblProtists" id="PYU1_T005732"/>
    </source>
</evidence>
<reference evidence="3" key="2">
    <citation type="submission" date="2010-04" db="EMBL/GenBank/DDBJ databases">
        <authorList>
            <person name="Buell R."/>
            <person name="Hamilton J."/>
            <person name="Hostetler J."/>
        </authorList>
    </citation>
    <scope>NUCLEOTIDE SEQUENCE [LARGE SCALE GENOMIC DNA]</scope>
    <source>
        <strain evidence="3">DAOM:BR144</strain>
    </source>
</reference>
<accession>K3WL90</accession>
<organism evidence="2 3">
    <name type="scientific">Globisporangium ultimum (strain ATCC 200006 / CBS 805.95 / DAOM BR144)</name>
    <name type="common">Pythium ultimum</name>
    <dbReference type="NCBI Taxonomy" id="431595"/>
    <lineage>
        <taxon>Eukaryota</taxon>
        <taxon>Sar</taxon>
        <taxon>Stramenopiles</taxon>
        <taxon>Oomycota</taxon>
        <taxon>Peronosporomycetes</taxon>
        <taxon>Pythiales</taxon>
        <taxon>Pythiaceae</taxon>
        <taxon>Globisporangium</taxon>
    </lineage>
</organism>
<sequence length="220" mass="23664">MGRSQVKYRTTHGRGRGRGGGGAEAGASRTRGAAAGGGGGGRRPLESNAFRYQEEQEDDDAEEHASTAAEQQPHFFRRQFFAGEENVREPSAAASGSYFQSQTVKQWEADDDVDDPSASSSIGVLDLHWLAEQFAMVEPHIRYQMDPKYCVDFEFEPTKTAADDGEEAKGGNVRDTSKDKPNEDAVGAVPTPLSKSNDPPAAAKTSADHELDALLQLSSS</sequence>
<dbReference type="OMA" id="PKYCIDL"/>
<dbReference type="EMBL" id="GL376573">
    <property type="status" value="NOT_ANNOTATED_CDS"/>
    <property type="molecule type" value="Genomic_DNA"/>
</dbReference>
<dbReference type="InParanoid" id="K3WL90"/>
<reference evidence="3" key="1">
    <citation type="journal article" date="2010" name="Genome Biol.">
        <title>Genome sequence of the necrotrophic plant pathogen Pythium ultimum reveals original pathogenicity mechanisms and effector repertoire.</title>
        <authorList>
            <person name="Levesque C.A."/>
            <person name="Brouwer H."/>
            <person name="Cano L."/>
            <person name="Hamilton J.P."/>
            <person name="Holt C."/>
            <person name="Huitema E."/>
            <person name="Raffaele S."/>
            <person name="Robideau G.P."/>
            <person name="Thines M."/>
            <person name="Win J."/>
            <person name="Zerillo M.M."/>
            <person name="Beakes G.W."/>
            <person name="Boore J.L."/>
            <person name="Busam D."/>
            <person name="Dumas B."/>
            <person name="Ferriera S."/>
            <person name="Fuerstenberg S.I."/>
            <person name="Gachon C.M."/>
            <person name="Gaulin E."/>
            <person name="Govers F."/>
            <person name="Grenville-Briggs L."/>
            <person name="Horner N."/>
            <person name="Hostetler J."/>
            <person name="Jiang R.H."/>
            <person name="Johnson J."/>
            <person name="Krajaejun T."/>
            <person name="Lin H."/>
            <person name="Meijer H.J."/>
            <person name="Moore B."/>
            <person name="Morris P."/>
            <person name="Phuntmart V."/>
            <person name="Puiu D."/>
            <person name="Shetty J."/>
            <person name="Stajich J.E."/>
            <person name="Tripathy S."/>
            <person name="Wawra S."/>
            <person name="van West P."/>
            <person name="Whitty B.R."/>
            <person name="Coutinho P.M."/>
            <person name="Henrissat B."/>
            <person name="Martin F."/>
            <person name="Thomas P.D."/>
            <person name="Tyler B.M."/>
            <person name="De Vries R.P."/>
            <person name="Kamoun S."/>
            <person name="Yandell M."/>
            <person name="Tisserat N."/>
            <person name="Buell C.R."/>
        </authorList>
    </citation>
    <scope>NUCLEOTIDE SEQUENCE</scope>
    <source>
        <strain evidence="3">DAOM:BR144</strain>
    </source>
</reference>
<feature type="region of interest" description="Disordered" evidence="1">
    <location>
        <begin position="1"/>
        <end position="74"/>
    </location>
</feature>
<dbReference type="HOGENOM" id="CLU_1113193_0_0_1"/>
<feature type="region of interest" description="Disordered" evidence="1">
    <location>
        <begin position="158"/>
        <end position="207"/>
    </location>
</feature>